<dbReference type="GO" id="GO:0019413">
    <property type="term" value="P:acetate biosynthetic process"/>
    <property type="evidence" value="ECO:0007669"/>
    <property type="project" value="UniProtKB-ARBA"/>
</dbReference>
<dbReference type="SUPFAM" id="SSF53720">
    <property type="entry name" value="ALDH-like"/>
    <property type="match status" value="1"/>
</dbReference>
<comment type="similarity">
    <text evidence="1 9">Belongs to the aldehyde dehydrogenase family.</text>
</comment>
<dbReference type="InterPro" id="IPR015590">
    <property type="entry name" value="Aldehyde_DH_dom"/>
</dbReference>
<evidence type="ECO:0000256" key="8">
    <source>
        <dbReference type="PROSITE-ProRule" id="PRU10007"/>
    </source>
</evidence>
<dbReference type="HOGENOM" id="CLU_005391_5_1_1"/>
<dbReference type="InterPro" id="IPR016163">
    <property type="entry name" value="Ald_DH_C"/>
</dbReference>
<dbReference type="Gene3D" id="3.40.309.10">
    <property type="entry name" value="Aldehyde Dehydrogenase, Chain A, domain 2"/>
    <property type="match status" value="1"/>
</dbReference>
<dbReference type="InterPro" id="IPR029510">
    <property type="entry name" value="Ald_DH_CS_GLU"/>
</dbReference>
<dbReference type="AlphaFoldDB" id="A0A024SEU0"/>
<dbReference type="Proteomes" id="UP000024376">
    <property type="component" value="Unassembled WGS sequence"/>
</dbReference>
<evidence type="ECO:0000256" key="4">
    <source>
        <dbReference type="ARBA" id="ARBA00024226"/>
    </source>
</evidence>
<accession>A0A024SEU0</accession>
<dbReference type="CDD" id="cd07091">
    <property type="entry name" value="ALDH_F1-2_Ald2-like"/>
    <property type="match status" value="1"/>
</dbReference>
<sequence length="493" mass="53588">MLTLTIKTPVITYTQPLGLFIDGQWVEGVRGKTFDTINPTTEQPIVAVHEAGPEDVEIAVRAARKAFTGIWSRTSPTDRGKLLVKLAELFEEHSDVLAAIESLDNGKALSLSKVDVKIAAETLRYYGGWADKINGKTIDTDHEHFTYTRHEPIGVCGQIIPWNFPLVSLTMKIGPALACGNTVVLKTAEQTPLSGLYAATLMQKAGIPAGVINVLSGFGLTAGAAIAAHTDIDKISFTGSTAVGRSILQAAAASNIKKLTLELGGKSANIVFNDADVEEAVTWAHLGIFWNHGQVCCAGSRIYVQSRIYDDFIKTFKARASAVVIGDPFDQDTFQGPQISKVQYDRIMDYIQSGIEDGAVVEVGGKRHGTKGYFIQPTIFSNVSRDMSIMREEIFGPVCVICKFETEQEAIELANDSNYGLAAAIHTTDINTSIRVSNKLKAGTVWVNTYNSLSYQVPFGGFKESGMGREMGEYALSDYTQVKSVRIRLKSNL</sequence>
<feature type="domain" description="Aldehyde dehydrogenase" evidence="10">
    <location>
        <begin position="25"/>
        <end position="485"/>
    </location>
</feature>
<evidence type="ECO:0000256" key="6">
    <source>
        <dbReference type="ARBA" id="ARBA00044146"/>
    </source>
</evidence>
<evidence type="ECO:0000259" key="10">
    <source>
        <dbReference type="Pfam" id="PF00171"/>
    </source>
</evidence>
<dbReference type="Gene3D" id="3.40.605.10">
    <property type="entry name" value="Aldehyde Dehydrogenase, Chain A, domain 1"/>
    <property type="match status" value="1"/>
</dbReference>
<dbReference type="FunFam" id="3.40.605.10:FF:000011">
    <property type="entry name" value="ALD5p Mitochondrial aldehyde dehydrogenase"/>
    <property type="match status" value="1"/>
</dbReference>
<dbReference type="GO" id="GO:0004029">
    <property type="term" value="F:aldehyde dehydrogenase (NAD+) activity"/>
    <property type="evidence" value="ECO:0007669"/>
    <property type="project" value="UniProtKB-EC"/>
</dbReference>
<evidence type="ECO:0000256" key="3">
    <source>
        <dbReference type="ARBA" id="ARBA00023027"/>
    </source>
</evidence>
<comment type="catalytic activity">
    <reaction evidence="7">
        <text>an aldehyde + NAD(+) + H2O = a carboxylate + NADH + 2 H(+)</text>
        <dbReference type="Rhea" id="RHEA:16185"/>
        <dbReference type="ChEBI" id="CHEBI:15377"/>
        <dbReference type="ChEBI" id="CHEBI:15378"/>
        <dbReference type="ChEBI" id="CHEBI:17478"/>
        <dbReference type="ChEBI" id="CHEBI:29067"/>
        <dbReference type="ChEBI" id="CHEBI:57540"/>
        <dbReference type="ChEBI" id="CHEBI:57945"/>
        <dbReference type="EC" id="1.2.1.3"/>
    </reaction>
</comment>
<keyword evidence="2 9" id="KW-0560">Oxidoreductase</keyword>
<dbReference type="FunFam" id="3.40.605.10:FF:000026">
    <property type="entry name" value="Aldehyde dehydrogenase, putative"/>
    <property type="match status" value="1"/>
</dbReference>
<dbReference type="FunFam" id="3.40.309.10:FF:000001">
    <property type="entry name" value="Mitochondrial aldehyde dehydrogenase 2"/>
    <property type="match status" value="1"/>
</dbReference>
<gene>
    <name evidence="11" type="ORF">M419DRAFT_77442</name>
</gene>
<dbReference type="KEGG" id="trr:M419DRAFT_77442"/>
<evidence type="ECO:0000256" key="5">
    <source>
        <dbReference type="ARBA" id="ARBA00037885"/>
    </source>
</evidence>
<reference evidence="12" key="1">
    <citation type="journal article" date="2013" name="Ind. Biotechnol.">
        <title>Comparative genomics analysis of Trichoderma reesei strains.</title>
        <authorList>
            <person name="Koike H."/>
            <person name="Aerts A."/>
            <person name="LaButti K."/>
            <person name="Grigoriev I.V."/>
            <person name="Baker S.E."/>
        </authorList>
    </citation>
    <scope>NUCLEOTIDE SEQUENCE [LARGE SCALE GENOMIC DNA]</scope>
    <source>
        <strain evidence="12">ATCC 56765 / BCRC 32924 / NRRL 11460 / Rut C-30</strain>
    </source>
</reference>
<dbReference type="Pfam" id="PF00171">
    <property type="entry name" value="Aldedh"/>
    <property type="match status" value="1"/>
</dbReference>
<dbReference type="InterPro" id="IPR016160">
    <property type="entry name" value="Ald_DH_CS_CYS"/>
</dbReference>
<dbReference type="EMBL" id="KI911144">
    <property type="protein sequence ID" value="ETS02707.1"/>
    <property type="molecule type" value="Genomic_DNA"/>
</dbReference>
<dbReference type="EC" id="1.2.1.3" evidence="4"/>
<organism evidence="11 12">
    <name type="scientific">Hypocrea jecorina (strain ATCC 56765 / BCRC 32924 / NRRL 11460 / Rut C-30)</name>
    <name type="common">Trichoderma reesei</name>
    <dbReference type="NCBI Taxonomy" id="1344414"/>
    <lineage>
        <taxon>Eukaryota</taxon>
        <taxon>Fungi</taxon>
        <taxon>Dikarya</taxon>
        <taxon>Ascomycota</taxon>
        <taxon>Pezizomycotina</taxon>
        <taxon>Sordariomycetes</taxon>
        <taxon>Hypocreomycetidae</taxon>
        <taxon>Hypocreales</taxon>
        <taxon>Hypocreaceae</taxon>
        <taxon>Trichoderma</taxon>
    </lineage>
</organism>
<evidence type="ECO:0000256" key="1">
    <source>
        <dbReference type="ARBA" id="ARBA00009986"/>
    </source>
</evidence>
<evidence type="ECO:0000256" key="2">
    <source>
        <dbReference type="ARBA" id="ARBA00023002"/>
    </source>
</evidence>
<protein>
    <recommendedName>
        <fullName evidence="6">Aldehyde dehydrogenase</fullName>
        <ecNumber evidence="4">1.2.1.3</ecNumber>
    </recommendedName>
</protein>
<dbReference type="PROSITE" id="PS00070">
    <property type="entry name" value="ALDEHYDE_DEHYDR_CYS"/>
    <property type="match status" value="1"/>
</dbReference>
<proteinExistence type="inferred from homology"/>
<dbReference type="PROSITE" id="PS00687">
    <property type="entry name" value="ALDEHYDE_DEHYDR_GLU"/>
    <property type="match status" value="1"/>
</dbReference>
<evidence type="ECO:0000256" key="9">
    <source>
        <dbReference type="RuleBase" id="RU003345"/>
    </source>
</evidence>
<dbReference type="OrthoDB" id="310895at2759"/>
<evidence type="ECO:0000313" key="11">
    <source>
        <dbReference type="EMBL" id="ETS02707.1"/>
    </source>
</evidence>
<name>A0A024SEU0_HYPJR</name>
<dbReference type="PANTHER" id="PTHR11699">
    <property type="entry name" value="ALDEHYDE DEHYDROGENASE-RELATED"/>
    <property type="match status" value="1"/>
</dbReference>
<evidence type="ECO:0000313" key="12">
    <source>
        <dbReference type="Proteomes" id="UP000024376"/>
    </source>
</evidence>
<comment type="pathway">
    <text evidence="5">Alcohol metabolism; ethanol degradation; acetate from ethanol: step 2/2.</text>
</comment>
<feature type="active site" evidence="8">
    <location>
        <position position="262"/>
    </location>
</feature>
<dbReference type="InterPro" id="IPR016161">
    <property type="entry name" value="Ald_DH/histidinol_DH"/>
</dbReference>
<keyword evidence="3" id="KW-0520">NAD</keyword>
<dbReference type="GO" id="GO:0005739">
    <property type="term" value="C:mitochondrion"/>
    <property type="evidence" value="ECO:0007669"/>
    <property type="project" value="UniProtKB-ARBA"/>
</dbReference>
<dbReference type="InterPro" id="IPR016162">
    <property type="entry name" value="Ald_DH_N"/>
</dbReference>
<evidence type="ECO:0000256" key="7">
    <source>
        <dbReference type="ARBA" id="ARBA00049194"/>
    </source>
</evidence>